<keyword evidence="5 6" id="KW-1015">Disulfide bond</keyword>
<dbReference type="Proteomes" id="UP001148786">
    <property type="component" value="Unassembled WGS sequence"/>
</dbReference>
<comment type="similarity">
    <text evidence="2 6">Belongs to the fungal hydrophobin family.</text>
</comment>
<evidence type="ECO:0000256" key="1">
    <source>
        <dbReference type="ARBA" id="ARBA00004191"/>
    </source>
</evidence>
<gene>
    <name evidence="7" type="ORF">NLJ89_g7432</name>
</gene>
<dbReference type="InterPro" id="IPR001338">
    <property type="entry name" value="Class_I_Hydrophobin"/>
</dbReference>
<organism evidence="7 8">
    <name type="scientific">Agrocybe chaxingu</name>
    <dbReference type="NCBI Taxonomy" id="84603"/>
    <lineage>
        <taxon>Eukaryota</taxon>
        <taxon>Fungi</taxon>
        <taxon>Dikarya</taxon>
        <taxon>Basidiomycota</taxon>
        <taxon>Agaricomycotina</taxon>
        <taxon>Agaricomycetes</taxon>
        <taxon>Agaricomycetidae</taxon>
        <taxon>Agaricales</taxon>
        <taxon>Agaricineae</taxon>
        <taxon>Strophariaceae</taxon>
        <taxon>Agrocybe</taxon>
    </lineage>
</organism>
<dbReference type="Pfam" id="PF01185">
    <property type="entry name" value="Hydrophobin"/>
    <property type="match status" value="1"/>
</dbReference>
<dbReference type="EMBL" id="JANKHO010000887">
    <property type="protein sequence ID" value="KAJ3505404.1"/>
    <property type="molecule type" value="Genomic_DNA"/>
</dbReference>
<keyword evidence="8" id="KW-1185">Reference proteome</keyword>
<comment type="subcellular location">
    <subcellularLocation>
        <location evidence="1 6">Secreted</location>
        <location evidence="1 6">Cell wall</location>
    </subcellularLocation>
</comment>
<evidence type="ECO:0000256" key="5">
    <source>
        <dbReference type="ARBA" id="ARBA00023157"/>
    </source>
</evidence>
<proteinExistence type="inferred from homology"/>
<keyword evidence="4 6" id="KW-0964">Secreted</keyword>
<evidence type="ECO:0000256" key="3">
    <source>
        <dbReference type="ARBA" id="ARBA00022512"/>
    </source>
</evidence>
<feature type="signal peptide" evidence="6">
    <location>
        <begin position="1"/>
        <end position="19"/>
    </location>
</feature>
<comment type="caution">
    <text evidence="7">The sequence shown here is derived from an EMBL/GenBank/DDBJ whole genome shotgun (WGS) entry which is preliminary data.</text>
</comment>
<protein>
    <recommendedName>
        <fullName evidence="6">Hydrophobin</fullName>
    </recommendedName>
</protein>
<feature type="chain" id="PRO_5041018033" description="Hydrophobin" evidence="6">
    <location>
        <begin position="20"/>
        <end position="113"/>
    </location>
</feature>
<keyword evidence="3 6" id="KW-0134">Cell wall</keyword>
<evidence type="ECO:0000313" key="7">
    <source>
        <dbReference type="EMBL" id="KAJ3505404.1"/>
    </source>
</evidence>
<evidence type="ECO:0000313" key="8">
    <source>
        <dbReference type="Proteomes" id="UP001148786"/>
    </source>
</evidence>
<keyword evidence="6" id="KW-0732">Signal</keyword>
<name>A0A9W8JXD6_9AGAR</name>
<dbReference type="GO" id="GO:0005199">
    <property type="term" value="F:structural constituent of cell wall"/>
    <property type="evidence" value="ECO:0007669"/>
    <property type="project" value="InterPro"/>
</dbReference>
<sequence length="113" mass="11519">MQFKLLASALALAATFVAATSIPTSECMDKSLCCNRTGTAEDSFIAKALEILSAFGILSILGTLDTNALMAAECSPITGGDTSCTAGRAVCCSRTTNVPGFGLFALDCQPASI</sequence>
<dbReference type="GO" id="GO:0009277">
    <property type="term" value="C:fungal-type cell wall"/>
    <property type="evidence" value="ECO:0007669"/>
    <property type="project" value="InterPro"/>
</dbReference>
<reference evidence="7" key="1">
    <citation type="submission" date="2022-07" db="EMBL/GenBank/DDBJ databases">
        <title>Genome Sequence of Agrocybe chaxingu.</title>
        <authorList>
            <person name="Buettner E."/>
        </authorList>
    </citation>
    <scope>NUCLEOTIDE SEQUENCE</scope>
    <source>
        <strain evidence="7">MP-N11</strain>
    </source>
</reference>
<dbReference type="CDD" id="cd23507">
    <property type="entry name" value="hydrophobin_I"/>
    <property type="match status" value="1"/>
</dbReference>
<evidence type="ECO:0000256" key="2">
    <source>
        <dbReference type="ARBA" id="ARBA00010446"/>
    </source>
</evidence>
<dbReference type="AlphaFoldDB" id="A0A9W8JXD6"/>
<accession>A0A9W8JXD6</accession>
<evidence type="ECO:0000256" key="4">
    <source>
        <dbReference type="ARBA" id="ARBA00022525"/>
    </source>
</evidence>
<evidence type="ECO:0000256" key="6">
    <source>
        <dbReference type="RuleBase" id="RU365009"/>
    </source>
</evidence>